<protein>
    <submittedName>
        <fullName evidence="1">Uncharacterized protein</fullName>
    </submittedName>
</protein>
<reference evidence="1" key="1">
    <citation type="submission" date="2019-08" db="EMBL/GenBank/DDBJ databases">
        <authorList>
            <person name="Kucharzyk K."/>
            <person name="Murdoch R.W."/>
            <person name="Higgins S."/>
            <person name="Loffler F."/>
        </authorList>
    </citation>
    <scope>NUCLEOTIDE SEQUENCE</scope>
</reference>
<dbReference type="EMBL" id="VSSQ01066672">
    <property type="protein sequence ID" value="MPN19168.1"/>
    <property type="molecule type" value="Genomic_DNA"/>
</dbReference>
<sequence>MLLGEVEGSTQVGDAPVSLVIERPIHVRPINRLLHERGRDFGAGAQETVLKAESAH</sequence>
<proteinExistence type="predicted"/>
<accession>A0A645FXB1</accession>
<gene>
    <name evidence="1" type="ORF">SDC9_166534</name>
</gene>
<comment type="caution">
    <text evidence="1">The sequence shown here is derived from an EMBL/GenBank/DDBJ whole genome shotgun (WGS) entry which is preliminary data.</text>
</comment>
<organism evidence="1">
    <name type="scientific">bioreactor metagenome</name>
    <dbReference type="NCBI Taxonomy" id="1076179"/>
    <lineage>
        <taxon>unclassified sequences</taxon>
        <taxon>metagenomes</taxon>
        <taxon>ecological metagenomes</taxon>
    </lineage>
</organism>
<dbReference type="AlphaFoldDB" id="A0A645FXB1"/>
<name>A0A645FXB1_9ZZZZ</name>
<evidence type="ECO:0000313" key="1">
    <source>
        <dbReference type="EMBL" id="MPN19168.1"/>
    </source>
</evidence>